<accession>A0A1L4CZK7</accession>
<reference evidence="1 2" key="1">
    <citation type="submission" date="2016-10" db="EMBL/GenBank/DDBJ databases">
        <title>Silvanigrella aquatica sp. nov., isolated from a freshwater lake located in the Black Forest, Germany, description of Silvanigrellaceae fam. nov., Silvanigrellales ord. nov., reclassification of the order Bdellovibrionales in the class Oligoflexia, reclassification of the families Bacteriovoracaceae and Halobacteriovoraceae in the new order Bacteriovoracales ord. nov., and reclassification of the family Pseudobacteriovoracaceae in the order Oligoflexiales.</title>
        <authorList>
            <person name="Hahn M.W."/>
            <person name="Schmidt J."/>
            <person name="Koll U."/>
            <person name="Rohde M."/>
            <person name="Verbag S."/>
            <person name="Pitt A."/>
            <person name="Nakai R."/>
            <person name="Naganuma T."/>
            <person name="Lang E."/>
        </authorList>
    </citation>
    <scope>NUCLEOTIDE SEQUENCE [LARGE SCALE GENOMIC DNA]</scope>
    <source>
        <strain evidence="1 2">MWH-Nonnen-W8red</strain>
    </source>
</reference>
<gene>
    <name evidence="1" type="ORF">AXG55_05460</name>
</gene>
<dbReference type="Gene3D" id="3.40.50.880">
    <property type="match status" value="1"/>
</dbReference>
<dbReference type="InterPro" id="IPR029062">
    <property type="entry name" value="Class_I_gatase-like"/>
</dbReference>
<dbReference type="Proteomes" id="UP000184731">
    <property type="component" value="Chromosome"/>
</dbReference>
<proteinExistence type="predicted"/>
<dbReference type="GO" id="GO:0016811">
    <property type="term" value="F:hydrolase activity, acting on carbon-nitrogen (but not peptide) bonds, in linear amides"/>
    <property type="evidence" value="ECO:0007669"/>
    <property type="project" value="InterPro"/>
</dbReference>
<dbReference type="STRING" id="1915309.AXG55_05460"/>
<dbReference type="PANTHER" id="PTHR43235:SF1">
    <property type="entry name" value="GLUTAMINE AMIDOTRANSFERASE PB2B2.05-RELATED"/>
    <property type="match status" value="1"/>
</dbReference>
<dbReference type="EMBL" id="CP017834">
    <property type="protein sequence ID" value="APJ03381.1"/>
    <property type="molecule type" value="Genomic_DNA"/>
</dbReference>
<evidence type="ECO:0000313" key="1">
    <source>
        <dbReference type="EMBL" id="APJ03381.1"/>
    </source>
</evidence>
<name>A0A1L4CZK7_9BACT</name>
<keyword evidence="2" id="KW-1185">Reference proteome</keyword>
<dbReference type="SUPFAM" id="SSF52317">
    <property type="entry name" value="Class I glutamine amidotransferase-like"/>
    <property type="match status" value="1"/>
</dbReference>
<organism evidence="1 2">
    <name type="scientific">Silvanigrella aquatica</name>
    <dbReference type="NCBI Taxonomy" id="1915309"/>
    <lineage>
        <taxon>Bacteria</taxon>
        <taxon>Pseudomonadati</taxon>
        <taxon>Bdellovibrionota</taxon>
        <taxon>Oligoflexia</taxon>
        <taxon>Silvanigrellales</taxon>
        <taxon>Silvanigrellaceae</taxon>
        <taxon>Silvanigrella</taxon>
    </lineage>
</organism>
<dbReference type="InterPro" id="IPR044668">
    <property type="entry name" value="PuuD-like"/>
</dbReference>
<dbReference type="InterPro" id="IPR011697">
    <property type="entry name" value="Peptidase_C26"/>
</dbReference>
<evidence type="ECO:0000313" key="2">
    <source>
        <dbReference type="Proteomes" id="UP000184731"/>
    </source>
</evidence>
<dbReference type="Pfam" id="PF07722">
    <property type="entry name" value="Peptidase_C26"/>
    <property type="match status" value="1"/>
</dbReference>
<dbReference type="PROSITE" id="PS51273">
    <property type="entry name" value="GATASE_TYPE_1"/>
    <property type="match status" value="1"/>
</dbReference>
<dbReference type="GO" id="GO:0005829">
    <property type="term" value="C:cytosol"/>
    <property type="evidence" value="ECO:0007669"/>
    <property type="project" value="TreeGrafter"/>
</dbReference>
<protein>
    <submittedName>
        <fullName evidence="1">Uncharacterized protein</fullName>
    </submittedName>
</protein>
<sequence>MQIIRNSYTQCFTGRKLEKNKSKEQALQECINEINEHIAKGSINSRNIQEILRVCICKKIDDKKFFSNNFIKNITELNKNESYIFKKVFPRSIQKFLAFLFITFESHRNPFIKPKEVSNNNKLLNIKSFKEWLKENLNLSEKTYCSIIDNHYISNIFLNLENKISLGRKFCNNVQFYYHKNKSPMTIGLLWNFEDTGFTTPKVRNIIENLYSYNTILIEQFLKTINVPALEMEIKSIPKRSASLHTNEFIEYLLEHSNSMPEINKIKKYCYENADKSDGIIIPGGSDIEDYVYSHVSKKCNPYLDIRRTLTDLFLIHRCITKGIPLLGICRGCQIINVYFGGTIESVKDEHSLINTKNFNIVAKEDTRFKIFDENSIHSGVSLHRQCVDKLGDRLTVTSVSADNTYVVKSIETKMGSLVLGVQFHPEFYSGMKKFCRLNIQKSKELMFSNKNIFTYFFQTCQTYRNKQTYLKEIIDIPPPSKNLLT</sequence>
<dbReference type="PANTHER" id="PTHR43235">
    <property type="entry name" value="GLUTAMINE AMIDOTRANSFERASE PB2B2.05-RELATED"/>
    <property type="match status" value="1"/>
</dbReference>
<dbReference type="KEGG" id="saqi:AXG55_05460"/>
<dbReference type="RefSeq" id="WP_233231400.1">
    <property type="nucleotide sequence ID" value="NZ_CP017834.1"/>
</dbReference>
<dbReference type="AlphaFoldDB" id="A0A1L4CZK7"/>